<evidence type="ECO:0000313" key="2">
    <source>
        <dbReference type="EMBL" id="GGO87760.1"/>
    </source>
</evidence>
<evidence type="ECO:0008006" key="4">
    <source>
        <dbReference type="Google" id="ProtNLM"/>
    </source>
</evidence>
<sequence>MADNDIIGRIDELVAEEHELRSRAPGKGLGDAGRLRLREIEGQLDQCWDLLRRRRASAEFGEAARPERPRPVDEVESYLQ</sequence>
<reference evidence="2" key="1">
    <citation type="journal article" date="2014" name="Int. J. Syst. Evol. Microbiol.">
        <title>Complete genome sequence of Corynebacterium casei LMG S-19264T (=DSM 44701T), isolated from a smear-ripened cheese.</title>
        <authorList>
            <consortium name="US DOE Joint Genome Institute (JGI-PGF)"/>
            <person name="Walter F."/>
            <person name="Albersmeier A."/>
            <person name="Kalinowski J."/>
            <person name="Ruckert C."/>
        </authorList>
    </citation>
    <scope>NUCLEOTIDE SEQUENCE</scope>
    <source>
        <strain evidence="2">CGMCC 4.7201</strain>
    </source>
</reference>
<dbReference type="Proteomes" id="UP000641932">
    <property type="component" value="Unassembled WGS sequence"/>
</dbReference>
<keyword evidence="3" id="KW-1185">Reference proteome</keyword>
<protein>
    <recommendedName>
        <fullName evidence="4">DUF2630 family protein</fullName>
    </recommendedName>
</protein>
<reference evidence="2" key="2">
    <citation type="submission" date="2020-09" db="EMBL/GenBank/DDBJ databases">
        <authorList>
            <person name="Sun Q."/>
            <person name="Zhou Y."/>
        </authorList>
    </citation>
    <scope>NUCLEOTIDE SEQUENCE</scope>
    <source>
        <strain evidence="2">CGMCC 4.7201</strain>
    </source>
</reference>
<organism evidence="2 3">
    <name type="scientific">Wenjunlia tyrosinilytica</name>
    <dbReference type="NCBI Taxonomy" id="1544741"/>
    <lineage>
        <taxon>Bacteria</taxon>
        <taxon>Bacillati</taxon>
        <taxon>Actinomycetota</taxon>
        <taxon>Actinomycetes</taxon>
        <taxon>Kitasatosporales</taxon>
        <taxon>Streptomycetaceae</taxon>
        <taxon>Wenjunlia</taxon>
    </lineage>
</organism>
<evidence type="ECO:0000313" key="3">
    <source>
        <dbReference type="Proteomes" id="UP000641932"/>
    </source>
</evidence>
<gene>
    <name evidence="2" type="ORF">GCM10012280_26970</name>
</gene>
<evidence type="ECO:0000256" key="1">
    <source>
        <dbReference type="SAM" id="MobiDB-lite"/>
    </source>
</evidence>
<dbReference type="AlphaFoldDB" id="A0A918DXU2"/>
<accession>A0A918DXU2</accession>
<dbReference type="InterPro" id="IPR020311">
    <property type="entry name" value="Uncharacterised_Rv0898c"/>
</dbReference>
<dbReference type="EMBL" id="BMMS01000010">
    <property type="protein sequence ID" value="GGO87760.1"/>
    <property type="molecule type" value="Genomic_DNA"/>
</dbReference>
<dbReference type="Pfam" id="PF10944">
    <property type="entry name" value="DUF2630"/>
    <property type="match status" value="1"/>
</dbReference>
<name>A0A918DXU2_9ACTN</name>
<comment type="caution">
    <text evidence="2">The sequence shown here is derived from an EMBL/GenBank/DDBJ whole genome shotgun (WGS) entry which is preliminary data.</text>
</comment>
<dbReference type="RefSeq" id="WP_189131859.1">
    <property type="nucleotide sequence ID" value="NZ_BMMS01000010.1"/>
</dbReference>
<feature type="region of interest" description="Disordered" evidence="1">
    <location>
        <begin position="59"/>
        <end position="80"/>
    </location>
</feature>
<proteinExistence type="predicted"/>
<feature type="compositionally biased region" description="Basic and acidic residues" evidence="1">
    <location>
        <begin position="62"/>
        <end position="73"/>
    </location>
</feature>